<evidence type="ECO:0000256" key="2">
    <source>
        <dbReference type="ARBA" id="ARBA00022448"/>
    </source>
</evidence>
<protein>
    <submittedName>
        <fullName evidence="6">NitT/TauT family transport system ATP-binding protein</fullName>
    </submittedName>
</protein>
<dbReference type="GO" id="GO:0005524">
    <property type="term" value="F:ATP binding"/>
    <property type="evidence" value="ECO:0007669"/>
    <property type="project" value="UniProtKB-KW"/>
</dbReference>
<keyword evidence="5" id="KW-0472">Membrane</keyword>
<dbReference type="OrthoDB" id="570524at2"/>
<dbReference type="SUPFAM" id="SSF53850">
    <property type="entry name" value="Periplasmic binding protein-like II"/>
    <property type="match status" value="1"/>
</dbReference>
<dbReference type="AlphaFoldDB" id="A0A1I6VB47"/>
<keyword evidence="7" id="KW-1185">Reference proteome</keyword>
<dbReference type="Gene3D" id="3.40.190.10">
    <property type="entry name" value="Periplasmic binding protein-like II"/>
    <property type="match status" value="2"/>
</dbReference>
<dbReference type="PANTHER" id="PTHR30024:SF43">
    <property type="entry name" value="BLL4572 PROTEIN"/>
    <property type="match status" value="1"/>
</dbReference>
<dbReference type="InterPro" id="IPR044527">
    <property type="entry name" value="NrtA/CpmA_ABC-bd_dom"/>
</dbReference>
<keyword evidence="3" id="KW-1003">Cell membrane</keyword>
<dbReference type="PANTHER" id="PTHR30024">
    <property type="entry name" value="ALIPHATIC SULFONATES-BINDING PROTEIN-RELATED"/>
    <property type="match status" value="1"/>
</dbReference>
<keyword evidence="2" id="KW-0813">Transport</keyword>
<keyword evidence="4" id="KW-0997">Cell inner membrane</keyword>
<dbReference type="Proteomes" id="UP000199392">
    <property type="component" value="Unassembled WGS sequence"/>
</dbReference>
<sequence>MKTTTLSVGFIPLTDSAPLIIAQEMGYAAEEGIALDLKRAPSWSSLRDMLSFGRVDAAHMLSPVPVAAALGLGGAGVPLSAVSVLSVNGNVIGVSNALADRLRAQGHDFGFNDARAAGEALIAATDETLRIGVPFPFSMHAELLYYWLSALGMSVPEALQVRTVPPPLMADAMEAGEIDAFCVGEPWGSMAVENGVGTLLLPGTAIWSFAPEKVLAVRSDWAETEQSLLGRLIRATWRAGRWLAEPDSRSLAAEILSRPDYLGVPAEVLDRALTGRMVISAQGEERQVPRMLEFHHGAATFPWRSQAEWIGRQLATRAGLDPEAAGKAARATFRSDLHRQALAGTNADLPGASSKLEGSLSEQLPVASESGKLFLGPDRFFDGRIFDPHAN</sequence>
<reference evidence="7" key="1">
    <citation type="submission" date="2016-10" db="EMBL/GenBank/DDBJ databases">
        <authorList>
            <person name="Varghese N."/>
            <person name="Submissions S."/>
        </authorList>
    </citation>
    <scope>NUCLEOTIDE SEQUENCE [LARGE SCALE GENOMIC DNA]</scope>
    <source>
        <strain evidence="7">DSM 26894</strain>
    </source>
</reference>
<keyword evidence="6" id="KW-0547">Nucleotide-binding</keyword>
<dbReference type="STRING" id="311180.SAMN04488050_110173"/>
<dbReference type="GO" id="GO:0012505">
    <property type="term" value="C:endomembrane system"/>
    <property type="evidence" value="ECO:0007669"/>
    <property type="project" value="UniProtKB-SubCell"/>
</dbReference>
<evidence type="ECO:0000256" key="1">
    <source>
        <dbReference type="ARBA" id="ARBA00004308"/>
    </source>
</evidence>
<evidence type="ECO:0000256" key="5">
    <source>
        <dbReference type="ARBA" id="ARBA00023136"/>
    </source>
</evidence>
<organism evidence="6 7">
    <name type="scientific">Alloyangia pacifica</name>
    <dbReference type="NCBI Taxonomy" id="311180"/>
    <lineage>
        <taxon>Bacteria</taxon>
        <taxon>Pseudomonadati</taxon>
        <taxon>Pseudomonadota</taxon>
        <taxon>Alphaproteobacteria</taxon>
        <taxon>Rhodobacterales</taxon>
        <taxon>Roseobacteraceae</taxon>
        <taxon>Alloyangia</taxon>
    </lineage>
</organism>
<dbReference type="RefSeq" id="WP_092427670.1">
    <property type="nucleotide sequence ID" value="NZ_FNCL01000010.1"/>
</dbReference>
<evidence type="ECO:0000313" key="6">
    <source>
        <dbReference type="EMBL" id="SFT10845.1"/>
    </source>
</evidence>
<proteinExistence type="predicted"/>
<dbReference type="Pfam" id="PF13379">
    <property type="entry name" value="NMT1_2"/>
    <property type="match status" value="1"/>
</dbReference>
<gene>
    <name evidence="6" type="ORF">SAMN04488050_110173</name>
</gene>
<dbReference type="CDD" id="cd13553">
    <property type="entry name" value="PBP2_NrtA_CpmA_like"/>
    <property type="match status" value="1"/>
</dbReference>
<evidence type="ECO:0000313" key="7">
    <source>
        <dbReference type="Proteomes" id="UP000199392"/>
    </source>
</evidence>
<accession>A0A1I6VB47</accession>
<keyword evidence="6" id="KW-0067">ATP-binding</keyword>
<comment type="subcellular location">
    <subcellularLocation>
        <location evidence="1">Endomembrane system</location>
    </subcellularLocation>
</comment>
<dbReference type="EMBL" id="FOZW01000010">
    <property type="protein sequence ID" value="SFT10845.1"/>
    <property type="molecule type" value="Genomic_DNA"/>
</dbReference>
<evidence type="ECO:0000256" key="4">
    <source>
        <dbReference type="ARBA" id="ARBA00022519"/>
    </source>
</evidence>
<evidence type="ECO:0000256" key="3">
    <source>
        <dbReference type="ARBA" id="ARBA00022475"/>
    </source>
</evidence>
<name>A0A1I6VB47_9RHOB</name>